<organism evidence="1 2">
    <name type="scientific">Paracoccus onchidii</name>
    <dbReference type="NCBI Taxonomy" id="3017813"/>
    <lineage>
        <taxon>Bacteria</taxon>
        <taxon>Pseudomonadati</taxon>
        <taxon>Pseudomonadota</taxon>
        <taxon>Alphaproteobacteria</taxon>
        <taxon>Rhodobacterales</taxon>
        <taxon>Paracoccaceae</taxon>
        <taxon>Paracoccus</taxon>
    </lineage>
</organism>
<dbReference type="Proteomes" id="UP001165641">
    <property type="component" value="Unassembled WGS sequence"/>
</dbReference>
<protein>
    <recommendedName>
        <fullName evidence="3">DUF3077 domain-containing protein</fullName>
    </recommendedName>
</protein>
<dbReference type="RefSeq" id="WP_271890660.1">
    <property type="nucleotide sequence ID" value="NZ_JAQBIE010000041.1"/>
</dbReference>
<evidence type="ECO:0000313" key="2">
    <source>
        <dbReference type="Proteomes" id="UP001165641"/>
    </source>
</evidence>
<evidence type="ECO:0008006" key="3">
    <source>
        <dbReference type="Google" id="ProtNLM"/>
    </source>
</evidence>
<gene>
    <name evidence="1" type="ORF">PAF17_19005</name>
</gene>
<dbReference type="EMBL" id="JAQBIE010000041">
    <property type="protein sequence ID" value="MDB6179564.1"/>
    <property type="molecule type" value="Genomic_DNA"/>
</dbReference>
<evidence type="ECO:0000313" key="1">
    <source>
        <dbReference type="EMBL" id="MDB6179564.1"/>
    </source>
</evidence>
<keyword evidence="2" id="KW-1185">Reference proteome</keyword>
<reference evidence="1" key="1">
    <citation type="submission" date="2022-12" db="EMBL/GenBank/DDBJ databases">
        <title>Paracoccus onchidii sp. nov., isolated from a marine invertebrate from the South China Sea.</title>
        <authorList>
            <person name="Xu S."/>
            <person name="Liu Z."/>
            <person name="Xu Y."/>
        </authorList>
    </citation>
    <scope>NUCLEOTIDE SEQUENCE</scope>
    <source>
        <strain evidence="1">Z330</strain>
    </source>
</reference>
<comment type="caution">
    <text evidence="1">The sequence shown here is derived from an EMBL/GenBank/DDBJ whole genome shotgun (WGS) entry which is preliminary data.</text>
</comment>
<name>A0ABT4ZJM4_9RHOB</name>
<proteinExistence type="predicted"/>
<accession>A0ABT4ZJM4</accession>
<sequence>MSSLKAHIADQQVAAHFLIGIIEAMEICHDSGRQKDSMLPLIVVAKEYAERLGNSLDSINLPDS</sequence>